<dbReference type="AlphaFoldDB" id="A0A4Y4DAY4"/>
<feature type="compositionally biased region" description="Acidic residues" evidence="1">
    <location>
        <begin position="30"/>
        <end position="42"/>
    </location>
</feature>
<feature type="region of interest" description="Disordered" evidence="1">
    <location>
        <begin position="1"/>
        <end position="115"/>
    </location>
</feature>
<dbReference type="STRING" id="1272.GCA_900014985_01235"/>
<name>A0A4Y4DAY4_KOCVA</name>
<organism evidence="2 3">
    <name type="scientific">Kocuria varians</name>
    <name type="common">Micrococcus varians</name>
    <dbReference type="NCBI Taxonomy" id="1272"/>
    <lineage>
        <taxon>Bacteria</taxon>
        <taxon>Bacillati</taxon>
        <taxon>Actinomycetota</taxon>
        <taxon>Actinomycetes</taxon>
        <taxon>Micrococcales</taxon>
        <taxon>Micrococcaceae</taxon>
        <taxon>Kocuria</taxon>
    </lineage>
</organism>
<dbReference type="Proteomes" id="UP000315730">
    <property type="component" value="Unassembled WGS sequence"/>
</dbReference>
<dbReference type="EMBL" id="BJNW01000019">
    <property type="protein sequence ID" value="GEC99910.1"/>
    <property type="molecule type" value="Genomic_DNA"/>
</dbReference>
<evidence type="ECO:0000313" key="2">
    <source>
        <dbReference type="EMBL" id="GEC99910.1"/>
    </source>
</evidence>
<evidence type="ECO:0000256" key="1">
    <source>
        <dbReference type="SAM" id="MobiDB-lite"/>
    </source>
</evidence>
<accession>A0A4Y4DAY4</accession>
<gene>
    <name evidence="2" type="ORF">KVA01_20650</name>
</gene>
<feature type="compositionally biased region" description="Acidic residues" evidence="1">
    <location>
        <begin position="88"/>
        <end position="115"/>
    </location>
</feature>
<protein>
    <submittedName>
        <fullName evidence="2">Uncharacterized protein</fullName>
    </submittedName>
</protein>
<sequence>MTQPIPDPNPLDDPEVQDEILGKDEFAETSGDEDDAWEEDDAAWGQDNDPLKHPEDADARQLADDEDLMVEPGGDPELSDPEVGAMIDDPEADEEVNESLEDAGYDSSDPLETED</sequence>
<feature type="compositionally biased region" description="Basic and acidic residues" evidence="1">
    <location>
        <begin position="49"/>
        <end position="63"/>
    </location>
</feature>
<reference evidence="2 3" key="1">
    <citation type="submission" date="2019-06" db="EMBL/GenBank/DDBJ databases">
        <title>Whole genome shotgun sequence of Kocuria varians NBRC 15358.</title>
        <authorList>
            <person name="Hosoyama A."/>
            <person name="Uohara A."/>
            <person name="Ohji S."/>
            <person name="Ichikawa N."/>
        </authorList>
    </citation>
    <scope>NUCLEOTIDE SEQUENCE [LARGE SCALE GENOMIC DNA]</scope>
    <source>
        <strain evidence="2 3">NBRC 15358</strain>
    </source>
</reference>
<evidence type="ECO:0000313" key="3">
    <source>
        <dbReference type="Proteomes" id="UP000315730"/>
    </source>
</evidence>
<dbReference type="RefSeq" id="WP_068468851.1">
    <property type="nucleotide sequence ID" value="NZ_BJNW01000019.1"/>
</dbReference>
<comment type="caution">
    <text evidence="2">The sequence shown here is derived from an EMBL/GenBank/DDBJ whole genome shotgun (WGS) entry which is preliminary data.</text>
</comment>
<dbReference type="OrthoDB" id="4882112at2"/>
<keyword evidence="3" id="KW-1185">Reference proteome</keyword>
<proteinExistence type="predicted"/>